<dbReference type="InterPro" id="IPR002942">
    <property type="entry name" value="S4_RNA-bd"/>
</dbReference>
<dbReference type="InterPro" id="IPR036986">
    <property type="entry name" value="S4_RNA-bd_sf"/>
</dbReference>
<dbReference type="Pfam" id="PF01479">
    <property type="entry name" value="S4"/>
    <property type="match status" value="1"/>
</dbReference>
<accession>A0ABS5Q8N1</accession>
<reference evidence="3 4" key="1">
    <citation type="submission" date="2021-05" db="EMBL/GenBank/DDBJ databases">
        <title>Roseococcus sp. XZZS9, whole genome shotgun sequencing project.</title>
        <authorList>
            <person name="Zhao G."/>
            <person name="Shen L."/>
        </authorList>
    </citation>
    <scope>NUCLEOTIDE SEQUENCE [LARGE SCALE GENOMIC DNA]</scope>
    <source>
        <strain evidence="3 4">XZZS9</strain>
    </source>
</reference>
<evidence type="ECO:0000256" key="1">
    <source>
        <dbReference type="PROSITE-ProRule" id="PRU00182"/>
    </source>
</evidence>
<feature type="domain" description="RNA-binding S4" evidence="2">
    <location>
        <begin position="8"/>
        <end position="71"/>
    </location>
</feature>
<evidence type="ECO:0000313" key="3">
    <source>
        <dbReference type="EMBL" id="MBS7809844.1"/>
    </source>
</evidence>
<proteinExistence type="predicted"/>
<organism evidence="3 4">
    <name type="scientific">Roseococcus pinisoli</name>
    <dbReference type="NCBI Taxonomy" id="2835040"/>
    <lineage>
        <taxon>Bacteria</taxon>
        <taxon>Pseudomonadati</taxon>
        <taxon>Pseudomonadota</taxon>
        <taxon>Alphaproteobacteria</taxon>
        <taxon>Acetobacterales</taxon>
        <taxon>Roseomonadaceae</taxon>
        <taxon>Roseococcus</taxon>
    </lineage>
</organism>
<dbReference type="CDD" id="cd00165">
    <property type="entry name" value="S4"/>
    <property type="match status" value="1"/>
</dbReference>
<name>A0ABS5Q8N1_9PROT</name>
<protein>
    <submittedName>
        <fullName evidence="3">RNA-binding S4 domain-containing protein</fullName>
    </submittedName>
</protein>
<dbReference type="PROSITE" id="PS50889">
    <property type="entry name" value="S4"/>
    <property type="match status" value="1"/>
</dbReference>
<dbReference type="EMBL" id="JAHCDA010000001">
    <property type="protein sequence ID" value="MBS7809844.1"/>
    <property type="molecule type" value="Genomic_DNA"/>
</dbReference>
<evidence type="ECO:0000313" key="4">
    <source>
        <dbReference type="Proteomes" id="UP000766336"/>
    </source>
</evidence>
<dbReference type="SUPFAM" id="SSF55174">
    <property type="entry name" value="Alpha-L RNA-binding motif"/>
    <property type="match status" value="1"/>
</dbReference>
<gene>
    <name evidence="3" type="ORF">KHU32_02770</name>
</gene>
<dbReference type="RefSeq" id="WP_213668505.1">
    <property type="nucleotide sequence ID" value="NZ_JAHCDA010000001.1"/>
</dbReference>
<evidence type="ECO:0000259" key="2">
    <source>
        <dbReference type="SMART" id="SM00363"/>
    </source>
</evidence>
<keyword evidence="4" id="KW-1185">Reference proteome</keyword>
<dbReference type="Gene3D" id="3.10.290.10">
    <property type="entry name" value="RNA-binding S4 domain"/>
    <property type="match status" value="1"/>
</dbReference>
<dbReference type="SMART" id="SM00363">
    <property type="entry name" value="S4"/>
    <property type="match status" value="1"/>
</dbReference>
<dbReference type="Proteomes" id="UP000766336">
    <property type="component" value="Unassembled WGS sequence"/>
</dbReference>
<sequence length="93" mass="10410">MEAGGEFLRLDAWLWHARVAKSKSLSGALVEAGGFRLNRQPVTKAHARIRVGDILTFAWGGEVRVWRVLALGERRGPPAEARQLYEEIREGQS</sequence>
<keyword evidence="1" id="KW-0694">RNA-binding</keyword>
<comment type="caution">
    <text evidence="3">The sequence shown here is derived from an EMBL/GenBank/DDBJ whole genome shotgun (WGS) entry which is preliminary data.</text>
</comment>